<protein>
    <submittedName>
        <fullName evidence="4">Glycosyl transferase</fullName>
    </submittedName>
</protein>
<evidence type="ECO:0000313" key="5">
    <source>
        <dbReference type="Proteomes" id="UP000649179"/>
    </source>
</evidence>
<dbReference type="PANTHER" id="PTHR45947">
    <property type="entry name" value="SULFOQUINOVOSYL TRANSFERASE SQD2"/>
    <property type="match status" value="1"/>
</dbReference>
<dbReference type="Pfam" id="PF13692">
    <property type="entry name" value="Glyco_trans_1_4"/>
    <property type="match status" value="1"/>
</dbReference>
<reference evidence="4" key="1">
    <citation type="journal article" date="2014" name="Int. J. Syst. Evol. Microbiol.">
        <title>Complete genome sequence of Corynebacterium casei LMG S-19264T (=DSM 44701T), isolated from a smear-ripened cheese.</title>
        <authorList>
            <consortium name="US DOE Joint Genome Institute (JGI-PGF)"/>
            <person name="Walter F."/>
            <person name="Albersmeier A."/>
            <person name="Kalinowski J."/>
            <person name="Ruckert C."/>
        </authorList>
    </citation>
    <scope>NUCLEOTIDE SEQUENCE</scope>
    <source>
        <strain evidence="4">CGMCC 1.16067</strain>
    </source>
</reference>
<dbReference type="Proteomes" id="UP000649179">
    <property type="component" value="Unassembled WGS sequence"/>
</dbReference>
<organism evidence="4 5">
    <name type="scientific">Marmoricola endophyticus</name>
    <dbReference type="NCBI Taxonomy" id="2040280"/>
    <lineage>
        <taxon>Bacteria</taxon>
        <taxon>Bacillati</taxon>
        <taxon>Actinomycetota</taxon>
        <taxon>Actinomycetes</taxon>
        <taxon>Propionibacteriales</taxon>
        <taxon>Nocardioidaceae</taxon>
        <taxon>Marmoricola</taxon>
    </lineage>
</organism>
<evidence type="ECO:0000313" key="4">
    <source>
        <dbReference type="EMBL" id="GGF43635.1"/>
    </source>
</evidence>
<accession>A0A917F313</accession>
<comment type="caution">
    <text evidence="4">The sequence shown here is derived from an EMBL/GenBank/DDBJ whole genome shotgun (WGS) entry which is preliminary data.</text>
</comment>
<dbReference type="Pfam" id="PF13579">
    <property type="entry name" value="Glyco_trans_4_4"/>
    <property type="match status" value="1"/>
</dbReference>
<gene>
    <name evidence="4" type="ORF">GCM10011519_16860</name>
</gene>
<dbReference type="Gene3D" id="3.40.50.2000">
    <property type="entry name" value="Glycogen Phosphorylase B"/>
    <property type="match status" value="2"/>
</dbReference>
<name>A0A917F313_9ACTN</name>
<keyword evidence="2 4" id="KW-0808">Transferase</keyword>
<dbReference type="GO" id="GO:1901137">
    <property type="term" value="P:carbohydrate derivative biosynthetic process"/>
    <property type="evidence" value="ECO:0007669"/>
    <property type="project" value="UniProtKB-ARBA"/>
</dbReference>
<proteinExistence type="predicted"/>
<dbReference type="EMBL" id="BMKQ01000001">
    <property type="protein sequence ID" value="GGF43635.1"/>
    <property type="molecule type" value="Genomic_DNA"/>
</dbReference>
<dbReference type="CDD" id="cd03801">
    <property type="entry name" value="GT4_PimA-like"/>
    <property type="match status" value="1"/>
</dbReference>
<dbReference type="GO" id="GO:0016758">
    <property type="term" value="F:hexosyltransferase activity"/>
    <property type="evidence" value="ECO:0007669"/>
    <property type="project" value="TreeGrafter"/>
</dbReference>
<dbReference type="SUPFAM" id="SSF53756">
    <property type="entry name" value="UDP-Glycosyltransferase/glycogen phosphorylase"/>
    <property type="match status" value="1"/>
</dbReference>
<sequence length="362" mass="38763">MVHGLGSGVERVVGDYVAATPEAEHHVLHSTDPSCHGASWAGSAGFSSVREVPGSPWRFAREVRRARRDLSPDIVHAHSSVAGALVRTLLPRAHVVYTPHCFAFVRRDVRTTTRAAFWLVEALLGRRTAALAACSAHEAALGRRLIRPHRVHYVPNIASLAPAPARVVDEDPRPSVVAMGRIAPQKAPESFAALAEDLRGRADVRLTWIGAGSAEQTAALRAAGVEVTGWLDHDAATARLAAADLYVHTARWEATPLTVLEAARLEVPVLARDTAPMRALDLRGTWSGRAQLADAVVAALPDGDVATAAGLRADGRRLSDAHSPQRQREALRACYASVLPAWGDVRTTEPPHVNSETQKVSA</sequence>
<feature type="domain" description="Glycosyltransferase subfamily 4-like N-terminal" evidence="3">
    <location>
        <begin position="7"/>
        <end position="156"/>
    </location>
</feature>
<reference evidence="4" key="2">
    <citation type="submission" date="2020-09" db="EMBL/GenBank/DDBJ databases">
        <authorList>
            <person name="Sun Q."/>
            <person name="Zhou Y."/>
        </authorList>
    </citation>
    <scope>NUCLEOTIDE SEQUENCE</scope>
    <source>
        <strain evidence="4">CGMCC 1.16067</strain>
    </source>
</reference>
<evidence type="ECO:0000256" key="1">
    <source>
        <dbReference type="ARBA" id="ARBA00022676"/>
    </source>
</evidence>
<dbReference type="AlphaFoldDB" id="A0A917F313"/>
<evidence type="ECO:0000256" key="2">
    <source>
        <dbReference type="ARBA" id="ARBA00022679"/>
    </source>
</evidence>
<evidence type="ECO:0000259" key="3">
    <source>
        <dbReference type="Pfam" id="PF13579"/>
    </source>
</evidence>
<keyword evidence="5" id="KW-1185">Reference proteome</keyword>
<dbReference type="InterPro" id="IPR050194">
    <property type="entry name" value="Glycosyltransferase_grp1"/>
</dbReference>
<dbReference type="PANTHER" id="PTHR45947:SF3">
    <property type="entry name" value="SULFOQUINOVOSYL TRANSFERASE SQD2"/>
    <property type="match status" value="1"/>
</dbReference>
<keyword evidence="1" id="KW-0328">Glycosyltransferase</keyword>
<dbReference type="InterPro" id="IPR028098">
    <property type="entry name" value="Glyco_trans_4-like_N"/>
</dbReference>